<dbReference type="InterPro" id="IPR016192">
    <property type="entry name" value="APOBEC/CMP_deaminase_Zn-bd"/>
</dbReference>
<comment type="function">
    <text evidence="1 15">Converts 2,5-diamino-6-(ribosylamino)-4(3h)-pyrimidinone 5'-phosphate into 5-amino-6-(ribosylamino)-2,4(1h,3h)-pyrimidinedione 5'-phosphate.</text>
</comment>
<feature type="domain" description="CMP/dCMP-type deaminase" evidence="19">
    <location>
        <begin position="1"/>
        <end position="123"/>
    </location>
</feature>
<keyword evidence="21" id="KW-1185">Reference proteome</keyword>
<evidence type="ECO:0000259" key="19">
    <source>
        <dbReference type="PROSITE" id="PS51747"/>
    </source>
</evidence>
<keyword evidence="11 15" id="KW-0560">Oxidoreductase</keyword>
<dbReference type="KEGG" id="scia:HUG15_21645"/>
<keyword evidence="9 15" id="KW-0862">Zinc</keyword>
<dbReference type="InterPro" id="IPR002125">
    <property type="entry name" value="CMP_dCMP_dom"/>
</dbReference>
<dbReference type="EMBL" id="CP054705">
    <property type="protein sequence ID" value="QQK77925.1"/>
    <property type="molecule type" value="Genomic_DNA"/>
</dbReference>
<evidence type="ECO:0000256" key="1">
    <source>
        <dbReference type="ARBA" id="ARBA00002151"/>
    </source>
</evidence>
<feature type="binding site" evidence="17">
    <location>
        <position position="154"/>
    </location>
    <ligand>
        <name>NADP(+)</name>
        <dbReference type="ChEBI" id="CHEBI:58349"/>
    </ligand>
</feature>
<evidence type="ECO:0000256" key="6">
    <source>
        <dbReference type="ARBA" id="ARBA00022619"/>
    </source>
</evidence>
<name>A0A7T6Z6J7_9BACI</name>
<evidence type="ECO:0000256" key="18">
    <source>
        <dbReference type="PIRSR" id="PIRSR006769-3"/>
    </source>
</evidence>
<dbReference type="NCBIfam" id="TIGR00326">
    <property type="entry name" value="eubact_ribD"/>
    <property type="match status" value="1"/>
</dbReference>
<keyword evidence="7 15" id="KW-0479">Metal-binding</keyword>
<feature type="binding site" evidence="17">
    <location>
        <position position="204"/>
    </location>
    <ligand>
        <name>substrate</name>
    </ligand>
</feature>
<comment type="catalytic activity">
    <reaction evidence="13 15">
        <text>5-amino-6-(5-phospho-D-ribitylamino)uracil + NADP(+) = 5-amino-6-(5-phospho-D-ribosylamino)uracil + NADPH + H(+)</text>
        <dbReference type="Rhea" id="RHEA:17845"/>
        <dbReference type="ChEBI" id="CHEBI:15378"/>
        <dbReference type="ChEBI" id="CHEBI:57783"/>
        <dbReference type="ChEBI" id="CHEBI:58349"/>
        <dbReference type="ChEBI" id="CHEBI:58421"/>
        <dbReference type="ChEBI" id="CHEBI:58453"/>
        <dbReference type="EC" id="1.1.1.193"/>
    </reaction>
</comment>
<dbReference type="GO" id="GO:0008703">
    <property type="term" value="F:5-amino-6-(5-phosphoribosylamino)uracil reductase activity"/>
    <property type="evidence" value="ECO:0007669"/>
    <property type="project" value="UniProtKB-EC"/>
</dbReference>
<feature type="binding site" evidence="17">
    <location>
        <position position="200"/>
    </location>
    <ligand>
        <name>NADP(+)</name>
        <dbReference type="ChEBI" id="CHEBI:58349"/>
    </ligand>
</feature>
<dbReference type="Gene3D" id="3.40.140.10">
    <property type="entry name" value="Cytidine Deaminase, domain 2"/>
    <property type="match status" value="1"/>
</dbReference>
<evidence type="ECO:0000256" key="3">
    <source>
        <dbReference type="ARBA" id="ARBA00004910"/>
    </source>
</evidence>
<dbReference type="FunFam" id="3.40.140.10:FF:000025">
    <property type="entry name" value="Riboflavin biosynthesis protein RibD"/>
    <property type="match status" value="1"/>
</dbReference>
<comment type="similarity">
    <text evidence="4 15">In the N-terminal section; belongs to the cytidine and deoxycytidylate deaminase family.</text>
</comment>
<feature type="binding site" evidence="17">
    <location>
        <position position="289"/>
    </location>
    <ligand>
        <name>substrate</name>
    </ligand>
</feature>
<dbReference type="CDD" id="cd01284">
    <property type="entry name" value="Riboflavin_deaminase-reductase"/>
    <property type="match status" value="1"/>
</dbReference>
<dbReference type="PIRSF" id="PIRSF006769">
    <property type="entry name" value="RibD"/>
    <property type="match status" value="1"/>
</dbReference>
<dbReference type="InterPro" id="IPR004794">
    <property type="entry name" value="Eubact_RibD"/>
</dbReference>
<feature type="binding site" evidence="17">
    <location>
        <position position="170"/>
    </location>
    <ligand>
        <name>NADP(+)</name>
        <dbReference type="ChEBI" id="CHEBI:58349"/>
    </ligand>
</feature>
<keyword evidence="6 15" id="KW-0686">Riboflavin biosynthesis</keyword>
<evidence type="ECO:0000256" key="10">
    <source>
        <dbReference type="ARBA" id="ARBA00022857"/>
    </source>
</evidence>
<dbReference type="InterPro" id="IPR050765">
    <property type="entry name" value="Riboflavin_Biosynth_HTPR"/>
</dbReference>
<evidence type="ECO:0000256" key="4">
    <source>
        <dbReference type="ARBA" id="ARBA00005259"/>
    </source>
</evidence>
<evidence type="ECO:0000256" key="12">
    <source>
        <dbReference type="ARBA" id="ARBA00023268"/>
    </source>
</evidence>
<evidence type="ECO:0000256" key="16">
    <source>
        <dbReference type="PIRSR" id="PIRSR006769-1"/>
    </source>
</evidence>
<dbReference type="PANTHER" id="PTHR38011:SF7">
    <property type="entry name" value="2,5-DIAMINO-6-RIBOSYLAMINO-4(3H)-PYRIMIDINONE 5'-PHOSPHATE REDUCTASE"/>
    <property type="match status" value="1"/>
</dbReference>
<feature type="binding site" evidence="18">
    <location>
        <position position="50"/>
    </location>
    <ligand>
        <name>Zn(2+)</name>
        <dbReference type="ChEBI" id="CHEBI:29105"/>
        <note>catalytic</note>
    </ligand>
</feature>
<dbReference type="UniPathway" id="UPA00275">
    <property type="reaction ID" value="UER00401"/>
</dbReference>
<comment type="similarity">
    <text evidence="5 15">In the C-terminal section; belongs to the HTP reductase family.</text>
</comment>
<comment type="catalytic activity">
    <reaction evidence="14 15">
        <text>2,5-diamino-6-hydroxy-4-(5-phosphoribosylamino)-pyrimidine + H2O + H(+) = 5-amino-6-(5-phospho-D-ribosylamino)uracil + NH4(+)</text>
        <dbReference type="Rhea" id="RHEA:21868"/>
        <dbReference type="ChEBI" id="CHEBI:15377"/>
        <dbReference type="ChEBI" id="CHEBI:15378"/>
        <dbReference type="ChEBI" id="CHEBI:28938"/>
        <dbReference type="ChEBI" id="CHEBI:58453"/>
        <dbReference type="ChEBI" id="CHEBI:58614"/>
        <dbReference type="EC" id="3.5.4.26"/>
    </reaction>
</comment>
<organism evidence="20 21">
    <name type="scientific">Salicibibacter cibarius</name>
    <dbReference type="NCBI Taxonomy" id="2743000"/>
    <lineage>
        <taxon>Bacteria</taxon>
        <taxon>Bacillati</taxon>
        <taxon>Bacillota</taxon>
        <taxon>Bacilli</taxon>
        <taxon>Bacillales</taxon>
        <taxon>Bacillaceae</taxon>
        <taxon>Salicibibacter</taxon>
    </lineage>
</organism>
<dbReference type="GO" id="GO:0008270">
    <property type="term" value="F:zinc ion binding"/>
    <property type="evidence" value="ECO:0007669"/>
    <property type="project" value="InterPro"/>
</dbReference>
<feature type="binding site" evidence="17">
    <location>
        <begin position="291"/>
        <end position="297"/>
    </location>
    <ligand>
        <name>NADP(+)</name>
        <dbReference type="ChEBI" id="CHEBI:58349"/>
    </ligand>
</feature>
<evidence type="ECO:0000256" key="13">
    <source>
        <dbReference type="ARBA" id="ARBA00049861"/>
    </source>
</evidence>
<feature type="active site" description="Proton donor" evidence="16">
    <location>
        <position position="52"/>
    </location>
</feature>
<dbReference type="Pfam" id="PF00383">
    <property type="entry name" value="dCMP_cyt_deam_1"/>
    <property type="match status" value="1"/>
</dbReference>
<dbReference type="Pfam" id="PF01872">
    <property type="entry name" value="RibD_C"/>
    <property type="match status" value="1"/>
</dbReference>
<dbReference type="GO" id="GO:0050661">
    <property type="term" value="F:NADP binding"/>
    <property type="evidence" value="ECO:0007669"/>
    <property type="project" value="InterPro"/>
</dbReference>
<dbReference type="NCBIfam" id="TIGR00227">
    <property type="entry name" value="ribD_Cterm"/>
    <property type="match status" value="1"/>
</dbReference>
<feature type="binding site" evidence="17">
    <location>
        <position position="207"/>
    </location>
    <ligand>
        <name>substrate</name>
    </ligand>
</feature>
<accession>A0A7T6Z6J7</accession>
<dbReference type="PROSITE" id="PS51747">
    <property type="entry name" value="CYT_DCMP_DEAMINASES_2"/>
    <property type="match status" value="1"/>
</dbReference>
<evidence type="ECO:0000313" key="21">
    <source>
        <dbReference type="Proteomes" id="UP000595823"/>
    </source>
</evidence>
<dbReference type="AlphaFoldDB" id="A0A7T6Z6J7"/>
<evidence type="ECO:0000256" key="7">
    <source>
        <dbReference type="ARBA" id="ARBA00022723"/>
    </source>
</evidence>
<dbReference type="InterPro" id="IPR002734">
    <property type="entry name" value="RibDG_C"/>
</dbReference>
<keyword evidence="12" id="KW-0511">Multifunctional enzyme</keyword>
<dbReference type="SUPFAM" id="SSF53927">
    <property type="entry name" value="Cytidine deaminase-like"/>
    <property type="match status" value="1"/>
</dbReference>
<evidence type="ECO:0000256" key="11">
    <source>
        <dbReference type="ARBA" id="ARBA00023002"/>
    </source>
</evidence>
<dbReference type="EC" id="1.1.1.193" evidence="15"/>
<dbReference type="RefSeq" id="WP_200125733.1">
    <property type="nucleotide sequence ID" value="NZ_CP054705.1"/>
</dbReference>
<dbReference type="PROSITE" id="PS00903">
    <property type="entry name" value="CYT_DCMP_DEAMINASES_1"/>
    <property type="match status" value="1"/>
</dbReference>
<evidence type="ECO:0000256" key="5">
    <source>
        <dbReference type="ARBA" id="ARBA00007417"/>
    </source>
</evidence>
<protein>
    <recommendedName>
        <fullName evidence="15">Riboflavin biosynthesis protein RibD</fullName>
    </recommendedName>
    <domain>
        <recommendedName>
            <fullName evidence="15">Diaminohydroxyphosphoribosylaminopyrimidine deaminase</fullName>
            <shortName evidence="15">DRAP deaminase</shortName>
            <ecNumber evidence="15">3.5.4.26</ecNumber>
        </recommendedName>
        <alternativeName>
            <fullName evidence="15">Riboflavin-specific deaminase</fullName>
        </alternativeName>
    </domain>
    <domain>
        <recommendedName>
            <fullName evidence="15">5-amino-6-(5-phosphoribosylamino)uracil reductase</fullName>
            <ecNumber evidence="15">1.1.1.193</ecNumber>
        </recommendedName>
        <alternativeName>
            <fullName evidence="15">HTP reductase</fullName>
        </alternativeName>
    </domain>
</protein>
<sequence>MNDHWYMQRALDLAAAMEGQTSPNPMVGAVVVKDGRIVGTGAHMGAGGDHAEVHALKMAEGCTDGATMYVTLEPCNHHGRTPPCAKQIIEAGIARVVVAVKDVNPEVAGSGIEALRNAGVETEVGVLAEKAAKLNATFFHYVQTGKPFVTVKTASSLNGKMATPKGLSPWITGEAALEDVHQLRHIHDAILVGVGTVIDDDPALTTRLEIGGRNPIRVVLDRYLRTPSDAQLVTDGKAPTWIFTEESPKSKNASVLEQKGVRVNSLPTVTPKKVLAELGRADIQSVLVEGGKTIISAFIAENEVQRYISYVAPKLFSADTAMELEVEYAQMVGGDIKITATAKKGDASCLQG</sequence>
<feature type="binding site" evidence="18">
    <location>
        <position position="75"/>
    </location>
    <ligand>
        <name>Zn(2+)</name>
        <dbReference type="ChEBI" id="CHEBI:29105"/>
        <note>catalytic</note>
    </ligand>
</feature>
<dbReference type="PANTHER" id="PTHR38011">
    <property type="entry name" value="DIHYDROFOLATE REDUCTASE FAMILY PROTEIN (AFU_ORTHOLOGUE AFUA_8G06820)"/>
    <property type="match status" value="1"/>
</dbReference>
<dbReference type="EC" id="3.5.4.26" evidence="15"/>
<dbReference type="GO" id="GO:0009231">
    <property type="term" value="P:riboflavin biosynthetic process"/>
    <property type="evidence" value="ECO:0007669"/>
    <property type="project" value="UniProtKB-UniPathway"/>
</dbReference>
<feature type="binding site" evidence="17">
    <location>
        <position position="184"/>
    </location>
    <ligand>
        <name>substrate</name>
    </ligand>
</feature>
<dbReference type="InterPro" id="IPR011549">
    <property type="entry name" value="RibD_C"/>
</dbReference>
<comment type="pathway">
    <text evidence="3 15">Cofactor biosynthesis; riboflavin biosynthesis; 5-amino-6-(D-ribitylamino)uracil from GTP: step 3/4.</text>
</comment>
<proteinExistence type="inferred from homology"/>
<dbReference type="InterPro" id="IPR016193">
    <property type="entry name" value="Cytidine_deaminase-like"/>
</dbReference>
<comment type="cofactor">
    <cofactor evidence="15 18">
        <name>Zn(2+)</name>
        <dbReference type="ChEBI" id="CHEBI:29105"/>
    </cofactor>
    <text evidence="15 18">Binds 1 zinc ion.</text>
</comment>
<keyword evidence="8 15" id="KW-0378">Hydrolase</keyword>
<comment type="pathway">
    <text evidence="2 15">Cofactor biosynthesis; riboflavin biosynthesis; 5-amino-6-(D-ribitylamino)uracil from GTP: step 2/4.</text>
</comment>
<feature type="binding site" evidence="17">
    <location>
        <position position="196"/>
    </location>
    <ligand>
        <name>NADP(+)</name>
        <dbReference type="ChEBI" id="CHEBI:58349"/>
    </ligand>
</feature>
<feature type="binding site" evidence="18">
    <location>
        <position position="84"/>
    </location>
    <ligand>
        <name>Zn(2+)</name>
        <dbReference type="ChEBI" id="CHEBI:29105"/>
        <note>catalytic</note>
    </ligand>
</feature>
<evidence type="ECO:0000256" key="2">
    <source>
        <dbReference type="ARBA" id="ARBA00004882"/>
    </source>
</evidence>
<reference evidence="20 21" key="1">
    <citation type="submission" date="2020-06" db="EMBL/GenBank/DDBJ databases">
        <title>Genomic analysis of Salicibibacter sp. NKC5-3.</title>
        <authorList>
            <person name="Oh Y.J."/>
        </authorList>
    </citation>
    <scope>NUCLEOTIDE SEQUENCE [LARGE SCALE GENOMIC DNA]</scope>
    <source>
        <strain evidence="20 21">NKC5-3</strain>
    </source>
</reference>
<feature type="binding site" evidence="17">
    <location>
        <position position="168"/>
    </location>
    <ligand>
        <name>substrate</name>
    </ligand>
</feature>
<evidence type="ECO:0000313" key="20">
    <source>
        <dbReference type="EMBL" id="QQK77925.1"/>
    </source>
</evidence>
<dbReference type="InterPro" id="IPR024072">
    <property type="entry name" value="DHFR-like_dom_sf"/>
</dbReference>
<dbReference type="Gene3D" id="3.40.430.10">
    <property type="entry name" value="Dihydrofolate Reductase, subunit A"/>
    <property type="match status" value="1"/>
</dbReference>
<dbReference type="Proteomes" id="UP000595823">
    <property type="component" value="Chromosome"/>
</dbReference>
<evidence type="ECO:0000256" key="9">
    <source>
        <dbReference type="ARBA" id="ARBA00022833"/>
    </source>
</evidence>
<dbReference type="SUPFAM" id="SSF53597">
    <property type="entry name" value="Dihydrofolate reductase-like"/>
    <property type="match status" value="1"/>
</dbReference>
<gene>
    <name evidence="20" type="primary">ribD</name>
    <name evidence="20" type="ORF">HUG15_21645</name>
</gene>
<dbReference type="GO" id="GO:0008835">
    <property type="term" value="F:diaminohydroxyphosphoribosylaminopyrimidine deaminase activity"/>
    <property type="evidence" value="ECO:0007669"/>
    <property type="project" value="UniProtKB-EC"/>
</dbReference>
<evidence type="ECO:0000256" key="15">
    <source>
        <dbReference type="PIRNR" id="PIRNR006769"/>
    </source>
</evidence>
<keyword evidence="10 15" id="KW-0521">NADP</keyword>
<evidence type="ECO:0000256" key="14">
    <source>
        <dbReference type="ARBA" id="ARBA00049886"/>
    </source>
</evidence>
<evidence type="ECO:0000256" key="17">
    <source>
        <dbReference type="PIRSR" id="PIRSR006769-2"/>
    </source>
</evidence>
<evidence type="ECO:0000256" key="8">
    <source>
        <dbReference type="ARBA" id="ARBA00022801"/>
    </source>
</evidence>